<dbReference type="InterPro" id="IPR005321">
    <property type="entry name" value="Peptidase_S58_DmpA"/>
</dbReference>
<evidence type="ECO:0000313" key="2">
    <source>
        <dbReference type="EMBL" id="ADO77197.1"/>
    </source>
</evidence>
<dbReference type="PATRIC" id="fig|572479.3.peg.1058"/>
<gene>
    <name evidence="2" type="ordered locus">Hprae_1045</name>
</gene>
<dbReference type="PANTHER" id="PTHR36512:SF3">
    <property type="entry name" value="BLR5678 PROTEIN"/>
    <property type="match status" value="1"/>
</dbReference>
<reference evidence="3" key="1">
    <citation type="submission" date="2010-10" db="EMBL/GenBank/DDBJ databases">
        <title>The complete genome of Halanaerobium praevalens DSM 2228.</title>
        <authorList>
            <consortium name="US DOE Joint Genome Institute (JGI-PGF)"/>
            <person name="Lucas S."/>
            <person name="Copeland A."/>
            <person name="Lapidus A."/>
            <person name="Glavina del Rio T."/>
            <person name="Dalin E."/>
            <person name="Tice H."/>
            <person name="Bruce D."/>
            <person name="Goodwin L."/>
            <person name="Pitluck S."/>
            <person name="Kyrpides N."/>
            <person name="Mavromatis K."/>
            <person name="Ivanova N."/>
            <person name="Ovchinnikova G."/>
            <person name="Chertkov O."/>
            <person name="Detter J.C."/>
            <person name="Han C."/>
            <person name="Larimer F."/>
            <person name="Land M."/>
            <person name="Hauser L."/>
            <person name="Markowitz V."/>
            <person name="Cheng J.-F."/>
            <person name="Hugenholtz P."/>
            <person name="Woyke T."/>
            <person name="Wu D."/>
            <person name="Tindall B."/>
            <person name="Pomrenke H.G."/>
            <person name="Brambilla E."/>
            <person name="Klenk H.-P."/>
            <person name="Eisen J.A."/>
        </authorList>
    </citation>
    <scope>NUCLEOTIDE SEQUENCE [LARGE SCALE GENOMIC DNA]</scope>
    <source>
        <strain evidence="3">ATCC 33744 / DSM 2228 / GSL</strain>
    </source>
</reference>
<protein>
    <submittedName>
        <fullName evidence="2">Peptidase S58 DmpA</fullName>
    </submittedName>
</protein>
<dbReference type="Proteomes" id="UP000006866">
    <property type="component" value="Chromosome"/>
</dbReference>
<dbReference type="KEGG" id="hpk:Hprae_1045"/>
<keyword evidence="3" id="KW-1185">Reference proteome</keyword>
<dbReference type="HOGENOM" id="CLU_044458_1_0_9"/>
<dbReference type="STRING" id="572479.Hprae_1045"/>
<dbReference type="Pfam" id="PF03576">
    <property type="entry name" value="Peptidase_S58"/>
    <property type="match status" value="1"/>
</dbReference>
<dbReference type="Gene3D" id="3.60.70.12">
    <property type="entry name" value="L-amino peptidase D-ALA esterase/amidase"/>
    <property type="match status" value="1"/>
</dbReference>
<dbReference type="OrthoDB" id="9808347at2"/>
<name>E3DLF8_HALPG</name>
<organism evidence="2 3">
    <name type="scientific">Halanaerobium praevalens (strain ATCC 33744 / DSM 2228 / GSL)</name>
    <dbReference type="NCBI Taxonomy" id="572479"/>
    <lineage>
        <taxon>Bacteria</taxon>
        <taxon>Bacillati</taxon>
        <taxon>Bacillota</taxon>
        <taxon>Clostridia</taxon>
        <taxon>Halanaerobiales</taxon>
        <taxon>Halanaerobiaceae</taxon>
        <taxon>Halanaerobium</taxon>
    </lineage>
</organism>
<evidence type="ECO:0000256" key="1">
    <source>
        <dbReference type="ARBA" id="ARBA00007068"/>
    </source>
</evidence>
<proteinExistence type="inferred from homology"/>
<dbReference type="GO" id="GO:0004177">
    <property type="term" value="F:aminopeptidase activity"/>
    <property type="evidence" value="ECO:0007669"/>
    <property type="project" value="TreeGrafter"/>
</dbReference>
<sequence>MNNDLTAIRGLKIGHAENQKNATGCTAVLTETGFTIGADIRGGAPGSREIALTDSRAAVDKAHAVFLSGGSAYGLDATGGVMKYLSEQNIGFNTSGGVVPIVPAAVIYDLEYKSNKYPDAKMAYQACLNASRQKQKNKSIGVAAGATCGKIMGMQNATKTVLGHAAQKTNDLIVAALAVVNPFGDLKDPDSGQIIAGAKNKAGQFIDTEKTIINNSDIDLNFSRQNTTLIVLATNAILNKAKANRVSMMAHSGLSRCIYPVHTLLDGDSIFTLAANEVKADINQIGVLAAKVVEKAILSSALMNFK</sequence>
<dbReference type="PANTHER" id="PTHR36512">
    <property type="entry name" value="D-AMINOPEPTIDASE"/>
    <property type="match status" value="1"/>
</dbReference>
<dbReference type="AlphaFoldDB" id="E3DLF8"/>
<dbReference type="SUPFAM" id="SSF56266">
    <property type="entry name" value="DmpA/ArgJ-like"/>
    <property type="match status" value="1"/>
</dbReference>
<accession>E3DLF8</accession>
<dbReference type="EMBL" id="CP002175">
    <property type="protein sequence ID" value="ADO77197.1"/>
    <property type="molecule type" value="Genomic_DNA"/>
</dbReference>
<dbReference type="RefSeq" id="WP_014553230.1">
    <property type="nucleotide sequence ID" value="NC_017455.1"/>
</dbReference>
<reference evidence="2 3" key="2">
    <citation type="journal article" date="2011" name="Stand. Genomic Sci.">
        <title>Complete genome sequence of the extremely halophilic Halanaerobium praevalens type strain (GSL).</title>
        <authorList>
            <person name="Ivanova N."/>
            <person name="Sikorski J."/>
            <person name="Chertkov O."/>
            <person name="Nolan M."/>
            <person name="Lucas S."/>
            <person name="Hammon N."/>
            <person name="Deshpande S."/>
            <person name="Cheng J.F."/>
            <person name="Tapia R."/>
            <person name="Han C."/>
            <person name="Goodwin L."/>
            <person name="Pitluck S."/>
            <person name="Huntemann M."/>
            <person name="Liolios K."/>
            <person name="Pagani I."/>
            <person name="Mavromatis K."/>
            <person name="Ovchinikova G."/>
            <person name="Pati A."/>
            <person name="Chen A."/>
            <person name="Palaniappan K."/>
            <person name="Land M."/>
            <person name="Hauser L."/>
            <person name="Brambilla E.M."/>
            <person name="Kannan K.P."/>
            <person name="Rohde M."/>
            <person name="Tindall B.J."/>
            <person name="Goker M."/>
            <person name="Detter J.C."/>
            <person name="Woyke T."/>
            <person name="Bristow J."/>
            <person name="Eisen J.A."/>
            <person name="Markowitz V."/>
            <person name="Hugenholtz P."/>
            <person name="Kyrpides N.C."/>
            <person name="Klenk H.P."/>
            <person name="Lapidus A."/>
        </authorList>
    </citation>
    <scope>NUCLEOTIDE SEQUENCE [LARGE SCALE GENOMIC DNA]</scope>
    <source>
        <strain evidence="3">ATCC 33744 / DSM 2228 / GSL</strain>
    </source>
</reference>
<comment type="similarity">
    <text evidence="1">Belongs to the peptidase S58 family.</text>
</comment>
<dbReference type="eggNOG" id="COG3191">
    <property type="taxonomic scope" value="Bacteria"/>
</dbReference>
<evidence type="ECO:0000313" key="3">
    <source>
        <dbReference type="Proteomes" id="UP000006866"/>
    </source>
</evidence>
<dbReference type="InterPro" id="IPR016117">
    <property type="entry name" value="ArgJ-like_dom_sf"/>
</dbReference>
<dbReference type="CDD" id="cd02252">
    <property type="entry name" value="nylC_like"/>
    <property type="match status" value="1"/>
</dbReference>